<keyword evidence="2" id="KW-0812">Transmembrane</keyword>
<reference evidence="3 4" key="1">
    <citation type="submission" date="2019-04" db="EMBL/GenBank/DDBJ databases">
        <title>Comparative genomics and transcriptomics to analyze fruiting body development in filamentous ascomycetes.</title>
        <authorList>
            <consortium name="DOE Joint Genome Institute"/>
            <person name="Lutkenhaus R."/>
            <person name="Traeger S."/>
            <person name="Breuer J."/>
            <person name="Kuo A."/>
            <person name="Lipzen A."/>
            <person name="Pangilinan J."/>
            <person name="Dilworth D."/>
            <person name="Sandor L."/>
            <person name="Poggeler S."/>
            <person name="Barry K."/>
            <person name="Grigoriev I.V."/>
            <person name="Nowrousian M."/>
        </authorList>
    </citation>
    <scope>NUCLEOTIDE SEQUENCE [LARGE SCALE GENOMIC DNA]</scope>
    <source>
        <strain evidence="3 4">CBS 389.68</strain>
    </source>
</reference>
<dbReference type="OrthoDB" id="5426243at2759"/>
<keyword evidence="4" id="KW-1185">Reference proteome</keyword>
<keyword evidence="2" id="KW-1133">Transmembrane helix</keyword>
<feature type="compositionally biased region" description="Low complexity" evidence="1">
    <location>
        <begin position="261"/>
        <end position="295"/>
    </location>
</feature>
<feature type="region of interest" description="Disordered" evidence="1">
    <location>
        <begin position="1"/>
        <end position="40"/>
    </location>
</feature>
<feature type="region of interest" description="Disordered" evidence="1">
    <location>
        <begin position="236"/>
        <end position="313"/>
    </location>
</feature>
<evidence type="ECO:0000256" key="2">
    <source>
        <dbReference type="SAM" id="Phobius"/>
    </source>
</evidence>
<keyword evidence="2" id="KW-0472">Membrane</keyword>
<evidence type="ECO:0000256" key="1">
    <source>
        <dbReference type="SAM" id="MobiDB-lite"/>
    </source>
</evidence>
<dbReference type="Proteomes" id="UP000298138">
    <property type="component" value="Unassembled WGS sequence"/>
</dbReference>
<dbReference type="InParanoid" id="A0A4S2MUC8"/>
<feature type="compositionally biased region" description="Pro residues" evidence="1">
    <location>
        <begin position="296"/>
        <end position="306"/>
    </location>
</feature>
<proteinExistence type="predicted"/>
<evidence type="ECO:0000313" key="4">
    <source>
        <dbReference type="Proteomes" id="UP000298138"/>
    </source>
</evidence>
<protein>
    <submittedName>
        <fullName evidence="3">Uncharacterized protein</fullName>
    </submittedName>
</protein>
<name>A0A4S2MUC8_9PEZI</name>
<dbReference type="AlphaFoldDB" id="A0A4S2MUC8"/>
<feature type="compositionally biased region" description="Low complexity" evidence="1">
    <location>
        <begin position="18"/>
        <end position="40"/>
    </location>
</feature>
<feature type="compositionally biased region" description="Low complexity" evidence="1">
    <location>
        <begin position="242"/>
        <end position="251"/>
    </location>
</feature>
<feature type="region of interest" description="Disordered" evidence="1">
    <location>
        <begin position="367"/>
        <end position="402"/>
    </location>
</feature>
<dbReference type="STRING" id="341454.A0A4S2MUC8"/>
<gene>
    <name evidence="3" type="ORF">EX30DRAFT_396461</name>
</gene>
<feature type="region of interest" description="Disordered" evidence="1">
    <location>
        <begin position="159"/>
        <end position="204"/>
    </location>
</feature>
<feature type="transmembrane region" description="Helical" evidence="2">
    <location>
        <begin position="415"/>
        <end position="437"/>
    </location>
</feature>
<feature type="compositionally biased region" description="Basic residues" evidence="1">
    <location>
        <begin position="367"/>
        <end position="389"/>
    </location>
</feature>
<evidence type="ECO:0000313" key="3">
    <source>
        <dbReference type="EMBL" id="TGZ80131.1"/>
    </source>
</evidence>
<feature type="compositionally biased region" description="Pro residues" evidence="1">
    <location>
        <begin position="190"/>
        <end position="200"/>
    </location>
</feature>
<feature type="compositionally biased region" description="Gly residues" evidence="1">
    <location>
        <begin position="393"/>
        <end position="402"/>
    </location>
</feature>
<feature type="compositionally biased region" description="Pro residues" evidence="1">
    <location>
        <begin position="1"/>
        <end position="17"/>
    </location>
</feature>
<accession>A0A4S2MUC8</accession>
<organism evidence="3 4">
    <name type="scientific">Ascodesmis nigricans</name>
    <dbReference type="NCBI Taxonomy" id="341454"/>
    <lineage>
        <taxon>Eukaryota</taxon>
        <taxon>Fungi</taxon>
        <taxon>Dikarya</taxon>
        <taxon>Ascomycota</taxon>
        <taxon>Pezizomycotina</taxon>
        <taxon>Pezizomycetes</taxon>
        <taxon>Pezizales</taxon>
        <taxon>Ascodesmidaceae</taxon>
        <taxon>Ascodesmis</taxon>
    </lineage>
</organism>
<dbReference type="EMBL" id="ML220126">
    <property type="protein sequence ID" value="TGZ80131.1"/>
    <property type="molecule type" value="Genomic_DNA"/>
</dbReference>
<sequence length="452" mass="48514">MSTLHPPPASRPPPPSSPRSSTSSSSIHSHDSPAFAAAAQMAPIEARSLAPISKLAANPPSSLPDFELAAQRSSLLLWIVRVPDSKDMILTPLHPPKTTATASDIAASLYYLHFTSPTSATLIRRDAPNNIQENVASLDNLLSASVTISLPTAGYQRLSIPEHERPPPPPRHLQSPSNIPGMPIRKPVPGQQPPHPPTLSEPPFTRTLTLESVIDSSSSGSSKRHSIPGFSKLQHIRRKSGSSPQFQSSLPSPSPSPSFPPSQRLSPYSTISSTSTSTTYSYFATPTPGSTTPSLSPLPSPLPSPTPQKRKKNGYLFVSPWSSTSNTPDTCEFQSEALGRFLKLKYYTPGVKPSRALLSVVELAKHPKPGSHHQHREGLLGHHHHKKSKHNDGGGGGGGEGGGNGYEKNGVLGMMIVHGVGFEMLDLLVAANFVALARKWDKWERERKAVGY</sequence>